<evidence type="ECO:0000313" key="10">
    <source>
        <dbReference type="Proteomes" id="UP001527925"/>
    </source>
</evidence>
<evidence type="ECO:0000256" key="1">
    <source>
        <dbReference type="ARBA" id="ARBA00010843"/>
    </source>
</evidence>
<evidence type="ECO:0000259" key="8">
    <source>
        <dbReference type="PROSITE" id="PS52027"/>
    </source>
</evidence>
<dbReference type="InterPro" id="IPR001544">
    <property type="entry name" value="Aminotrans_IV"/>
</dbReference>
<feature type="region of interest" description="Disordered" evidence="7">
    <location>
        <begin position="392"/>
        <end position="418"/>
    </location>
</feature>
<gene>
    <name evidence="9" type="ORF">HK105_200689</name>
</gene>
<evidence type="ECO:0000256" key="2">
    <source>
        <dbReference type="ARBA" id="ARBA00022723"/>
    </source>
</evidence>
<comment type="caution">
    <text evidence="9">The sequence shown here is derived from an EMBL/GenBank/DDBJ whole genome shotgun (WGS) entry which is preliminary data.</text>
</comment>
<dbReference type="Pfam" id="PF01063">
    <property type="entry name" value="Aminotran_4"/>
    <property type="match status" value="1"/>
</dbReference>
<dbReference type="SUPFAM" id="SSF56752">
    <property type="entry name" value="D-aminoacid aminotransferase-like PLP-dependent enzymes"/>
    <property type="match status" value="1"/>
</dbReference>
<name>A0ABR4NJR4_9FUNG</name>
<dbReference type="InterPro" id="IPR036038">
    <property type="entry name" value="Aminotransferase-like"/>
</dbReference>
<evidence type="ECO:0000256" key="5">
    <source>
        <dbReference type="ARBA" id="ARBA00023054"/>
    </source>
</evidence>
<keyword evidence="5" id="KW-0175">Coiled coil</keyword>
<evidence type="ECO:0000256" key="4">
    <source>
        <dbReference type="ARBA" id="ARBA00022833"/>
    </source>
</evidence>
<feature type="compositionally biased region" description="Basic and acidic residues" evidence="7">
    <location>
        <begin position="703"/>
        <end position="721"/>
    </location>
</feature>
<feature type="compositionally biased region" description="Basic and acidic residues" evidence="7">
    <location>
        <begin position="630"/>
        <end position="640"/>
    </location>
</feature>
<feature type="region of interest" description="Disordered" evidence="7">
    <location>
        <begin position="432"/>
        <end position="451"/>
    </location>
</feature>
<feature type="compositionally biased region" description="Basic and acidic residues" evidence="7">
    <location>
        <begin position="744"/>
        <end position="753"/>
    </location>
</feature>
<dbReference type="Gene3D" id="3.20.10.10">
    <property type="entry name" value="D-amino Acid Aminotransferase, subunit A, domain 2"/>
    <property type="match status" value="1"/>
</dbReference>
<proteinExistence type="inferred from homology"/>
<evidence type="ECO:0000256" key="6">
    <source>
        <dbReference type="PROSITE-ProRule" id="PRU01371"/>
    </source>
</evidence>
<feature type="compositionally biased region" description="Low complexity" evidence="7">
    <location>
        <begin position="358"/>
        <end position="370"/>
    </location>
</feature>
<dbReference type="Proteomes" id="UP001527925">
    <property type="component" value="Unassembled WGS sequence"/>
</dbReference>
<reference evidence="9 10" key="1">
    <citation type="submission" date="2023-09" db="EMBL/GenBank/DDBJ databases">
        <title>Pangenome analysis of Batrachochytrium dendrobatidis and related Chytrids.</title>
        <authorList>
            <person name="Yacoub M.N."/>
            <person name="Stajich J.E."/>
            <person name="James T.Y."/>
        </authorList>
    </citation>
    <scope>NUCLEOTIDE SEQUENCE [LARGE SCALE GENOMIC DNA]</scope>
    <source>
        <strain evidence="9 10">JEL0888</strain>
    </source>
</reference>
<accession>A0ABR4NJR4</accession>
<dbReference type="EMBL" id="JADGIZ020000002">
    <property type="protein sequence ID" value="KAL2919772.1"/>
    <property type="molecule type" value="Genomic_DNA"/>
</dbReference>
<feature type="compositionally biased region" description="Low complexity" evidence="7">
    <location>
        <begin position="561"/>
        <end position="572"/>
    </location>
</feature>
<feature type="region of interest" description="Disordered" evidence="7">
    <location>
        <begin position="697"/>
        <end position="753"/>
    </location>
</feature>
<keyword evidence="2" id="KW-0479">Metal-binding</keyword>
<dbReference type="PANTHER" id="PTHR14649">
    <property type="entry name" value="ZINC FINGER C2HC DOMAIN-CONTAINING PROTEIN 1C"/>
    <property type="match status" value="1"/>
</dbReference>
<sequence length="825" mass="89238">MRQFLLDHPPGAYSLLATRGRDRRIVQLDDHVARLAESAALLSFEPQSPDHGETAAVAAAMQPARDPATLRPLVVSIVRAVLADYAALGIAGDAKIVVLVTLSESKAYNRRQSLLIAAHCDALAPIDLARTCSVAVFGRPRQIPHAKATAWISDRRYIEQQRPDGCTESILVDERGLLLEGTTTNFAVLKTDHDGTPVLITAPLDRILRGTVLKMMQRACQNLAVRFRFEYPSIDTSMRADSHALLSQKKHILSRLNDRIRSETSVAAMADAATPWYAYVEPDVRDVRSTGGARVAVADPHDATSGTSLDRRRSTLDALRRRQATREQSAAAAGTPATHAAHHGIGGDHGSGGGGGSSSTDAYDAASTPSLGAHPQDSRDQYIRRLRQRISDMKSAQTPHGRAAVASQPDRDARAADSAMVQSVMMMHRANSDSQRSLHDASASGQFGGHAAGMACDAETAEERMSAGPDAMPNGFQRRRSVRFAAETTAAPATSHRDRAIMNARRHLAAKREKYLSPMPDSAGTRVDEVPWIIGPGGSGAALKGTLPVKQSPPNQRLGRSSSVSGNNSAGSDEQLGVRTSSTATLQPNPSGRSSMSDIISEILGVPIATGRVRGMFAKSTASKLGGRRASHDTARRDSISDEDEPAKPRTLYPSNSQLLPESEDVGPMEPCPHCQRTFRADRLERHTIACAKISQGAKRRKTFDPAKMRAKGTEIEQYDRSRRRSERGANHSNQLQASSEQQSKPDWRSKHEQLIQSLREARKVSRFLAQGGKASDLPPPVPVENTGKPCPFCGRKFAVASWERHTGICANLKHGPPRRVSRPA</sequence>
<keyword evidence="10" id="KW-1185">Reference proteome</keyword>
<feature type="compositionally biased region" description="Basic and acidic residues" evidence="7">
    <location>
        <begin position="309"/>
        <end position="320"/>
    </location>
</feature>
<dbReference type="PROSITE" id="PS52027">
    <property type="entry name" value="ZF_C2HC_C3H"/>
    <property type="match status" value="1"/>
</dbReference>
<keyword evidence="3 6" id="KW-0863">Zinc-finger</keyword>
<dbReference type="InterPro" id="IPR049899">
    <property type="entry name" value="Znf_C2HC_C3H"/>
</dbReference>
<feature type="compositionally biased region" description="Gly residues" evidence="7">
    <location>
        <begin position="347"/>
        <end position="357"/>
    </location>
</feature>
<evidence type="ECO:0000256" key="3">
    <source>
        <dbReference type="ARBA" id="ARBA00022771"/>
    </source>
</evidence>
<feature type="compositionally biased region" description="Low complexity" evidence="7">
    <location>
        <begin position="329"/>
        <end position="339"/>
    </location>
</feature>
<feature type="region of interest" description="Disordered" evidence="7">
    <location>
        <begin position="620"/>
        <end position="669"/>
    </location>
</feature>
<dbReference type="PANTHER" id="PTHR14649:SF1">
    <property type="entry name" value="ZINC FINGER C2HC DOMAIN-CONTAINING PROTEIN 1C"/>
    <property type="match status" value="1"/>
</dbReference>
<evidence type="ECO:0000256" key="7">
    <source>
        <dbReference type="SAM" id="MobiDB-lite"/>
    </source>
</evidence>
<feature type="compositionally biased region" description="Polar residues" evidence="7">
    <location>
        <begin position="578"/>
        <end position="597"/>
    </location>
</feature>
<feature type="region of interest" description="Disordered" evidence="7">
    <location>
        <begin position="291"/>
        <end position="379"/>
    </location>
</feature>
<feature type="domain" description="C2HC/C3H-type" evidence="8">
    <location>
        <begin position="668"/>
        <end position="697"/>
    </location>
</feature>
<evidence type="ECO:0000313" key="9">
    <source>
        <dbReference type="EMBL" id="KAL2919772.1"/>
    </source>
</evidence>
<dbReference type="InterPro" id="IPR026104">
    <property type="entry name" value="ZNF_C2HC_dom_1C"/>
</dbReference>
<keyword evidence="4" id="KW-0862">Zinc</keyword>
<dbReference type="InterPro" id="IPR043132">
    <property type="entry name" value="BCAT-like_C"/>
</dbReference>
<protein>
    <recommendedName>
        <fullName evidence="8">C2HC/C3H-type domain-containing protein</fullName>
    </recommendedName>
</protein>
<feature type="compositionally biased region" description="Polar residues" evidence="7">
    <location>
        <begin position="731"/>
        <end position="743"/>
    </location>
</feature>
<dbReference type="Pfam" id="PF13913">
    <property type="entry name" value="zf-C2HC_2"/>
    <property type="match status" value="2"/>
</dbReference>
<comment type="similarity">
    <text evidence="1">Belongs to the ZC2HC1 family.</text>
</comment>
<organism evidence="9 10">
    <name type="scientific">Polyrhizophydium stewartii</name>
    <dbReference type="NCBI Taxonomy" id="2732419"/>
    <lineage>
        <taxon>Eukaryota</taxon>
        <taxon>Fungi</taxon>
        <taxon>Fungi incertae sedis</taxon>
        <taxon>Chytridiomycota</taxon>
        <taxon>Chytridiomycota incertae sedis</taxon>
        <taxon>Chytridiomycetes</taxon>
        <taxon>Rhizophydiales</taxon>
        <taxon>Rhizophydiales incertae sedis</taxon>
        <taxon>Polyrhizophydium</taxon>
    </lineage>
</organism>
<feature type="region of interest" description="Disordered" evidence="7">
    <location>
        <begin position="540"/>
        <end position="597"/>
    </location>
</feature>